<dbReference type="EMBL" id="LNIX01000080">
    <property type="protein sequence ID" value="OXA36669.1"/>
    <property type="molecule type" value="Genomic_DNA"/>
</dbReference>
<dbReference type="InterPro" id="IPR032071">
    <property type="entry name" value="DUF4806"/>
</dbReference>
<keyword evidence="4" id="KW-1185">Reference proteome</keyword>
<dbReference type="OrthoDB" id="10053513at2759"/>
<evidence type="ECO:0000313" key="3">
    <source>
        <dbReference type="EMBL" id="OXA36669.1"/>
    </source>
</evidence>
<sequence length="337" mass="38448">MVTKRMRGIQSFCLHSIFLSHKIDCNGEKFVEIAPTIWLEEEEKFVLWPPASKLKSFSKKGNVYPLPSWRRQTYQKILGKYDTWKVACEKVKIAEDTSNLESASENHLKGRKQKHNRELSHPNVSLSSSEDENSILVLPPPMNDEGSTEVQLSTQINDNIPSINLPEVVNLEGEDIGVLLANASFSSYNKRIIKILERQNAEILEIRATLHNIRISNDGEVEADFSSIPHHHLETREHLEQTENWLKFADANRDLLIEYLRIKGGDTVEKNTKRAFKKLVSPELARQINYTGKGGKITLKPLGIFSVVIESVRKNYPAATDNIIEKAAKDFFRFIKV</sequence>
<evidence type="ECO:0000259" key="2">
    <source>
        <dbReference type="Pfam" id="PF16064"/>
    </source>
</evidence>
<accession>A0A226CUV2</accession>
<evidence type="ECO:0000256" key="1">
    <source>
        <dbReference type="SAM" id="MobiDB-lite"/>
    </source>
</evidence>
<gene>
    <name evidence="3" type="ORF">Fcan01_28564</name>
</gene>
<feature type="domain" description="DUF4806" evidence="2">
    <location>
        <begin position="233"/>
        <end position="307"/>
    </location>
</feature>
<dbReference type="Proteomes" id="UP000198287">
    <property type="component" value="Unassembled WGS sequence"/>
</dbReference>
<name>A0A226CUV2_FOLCA</name>
<dbReference type="AlphaFoldDB" id="A0A226CUV2"/>
<reference evidence="3 4" key="1">
    <citation type="submission" date="2015-12" db="EMBL/GenBank/DDBJ databases">
        <title>The genome of Folsomia candida.</title>
        <authorList>
            <person name="Faddeeva A."/>
            <person name="Derks M.F."/>
            <person name="Anvar Y."/>
            <person name="Smit S."/>
            <person name="Van Straalen N."/>
            <person name="Roelofs D."/>
        </authorList>
    </citation>
    <scope>NUCLEOTIDE SEQUENCE [LARGE SCALE GENOMIC DNA]</scope>
    <source>
        <strain evidence="3 4">VU population</strain>
        <tissue evidence="3">Whole body</tissue>
    </source>
</reference>
<dbReference type="Pfam" id="PF16064">
    <property type="entry name" value="DUF4806"/>
    <property type="match status" value="1"/>
</dbReference>
<feature type="region of interest" description="Disordered" evidence="1">
    <location>
        <begin position="102"/>
        <end position="132"/>
    </location>
</feature>
<comment type="caution">
    <text evidence="3">The sequence shown here is derived from an EMBL/GenBank/DDBJ whole genome shotgun (WGS) entry which is preliminary data.</text>
</comment>
<proteinExistence type="predicted"/>
<protein>
    <recommendedName>
        <fullName evidence="2">DUF4806 domain-containing protein</fullName>
    </recommendedName>
</protein>
<evidence type="ECO:0000313" key="4">
    <source>
        <dbReference type="Proteomes" id="UP000198287"/>
    </source>
</evidence>
<organism evidence="3 4">
    <name type="scientific">Folsomia candida</name>
    <name type="common">Springtail</name>
    <dbReference type="NCBI Taxonomy" id="158441"/>
    <lineage>
        <taxon>Eukaryota</taxon>
        <taxon>Metazoa</taxon>
        <taxon>Ecdysozoa</taxon>
        <taxon>Arthropoda</taxon>
        <taxon>Hexapoda</taxon>
        <taxon>Collembola</taxon>
        <taxon>Entomobryomorpha</taxon>
        <taxon>Isotomoidea</taxon>
        <taxon>Isotomidae</taxon>
        <taxon>Proisotominae</taxon>
        <taxon>Folsomia</taxon>
    </lineage>
</organism>